<dbReference type="AlphaFoldDB" id="A0A437AGZ8"/>
<dbReference type="OrthoDB" id="2592504at2759"/>
<proteinExistence type="predicted"/>
<accession>A0A437AGZ8</accession>
<keyword evidence="4" id="KW-1185">Reference proteome</keyword>
<feature type="compositionally biased region" description="Polar residues" evidence="1">
    <location>
        <begin position="38"/>
        <end position="51"/>
    </location>
</feature>
<feature type="region of interest" description="Disordered" evidence="1">
    <location>
        <begin position="77"/>
        <end position="339"/>
    </location>
</feature>
<name>A0A437AGZ8_ARTFL</name>
<feature type="compositionally biased region" description="Low complexity" evidence="1">
    <location>
        <begin position="185"/>
        <end position="217"/>
    </location>
</feature>
<feature type="compositionally biased region" description="Low complexity" evidence="1">
    <location>
        <begin position="137"/>
        <end position="154"/>
    </location>
</feature>
<dbReference type="GeneID" id="93583621"/>
<evidence type="ECO:0000313" key="4">
    <source>
        <dbReference type="Proteomes" id="UP000283090"/>
    </source>
</evidence>
<dbReference type="PANTHER" id="PTHR42339">
    <property type="entry name" value="HISTONE H1"/>
    <property type="match status" value="1"/>
</dbReference>
<organism evidence="3 4">
    <name type="scientific">Arthrobotrys flagrans</name>
    <name type="common">Nematode-trapping fungus</name>
    <name type="synonym">Trichothecium flagrans</name>
    <dbReference type="NCBI Taxonomy" id="97331"/>
    <lineage>
        <taxon>Eukaryota</taxon>
        <taxon>Fungi</taxon>
        <taxon>Dikarya</taxon>
        <taxon>Ascomycota</taxon>
        <taxon>Pezizomycotina</taxon>
        <taxon>Orbiliomycetes</taxon>
        <taxon>Orbiliales</taxon>
        <taxon>Orbiliaceae</taxon>
        <taxon>Arthrobotrys</taxon>
    </lineage>
</organism>
<feature type="compositionally biased region" description="Acidic residues" evidence="1">
    <location>
        <begin position="97"/>
        <end position="107"/>
    </location>
</feature>
<feature type="compositionally biased region" description="Basic residues" evidence="1">
    <location>
        <begin position="173"/>
        <end position="184"/>
    </location>
</feature>
<evidence type="ECO:0000259" key="2">
    <source>
        <dbReference type="Pfam" id="PF24852"/>
    </source>
</evidence>
<feature type="compositionally biased region" description="Basic residues" evidence="1">
    <location>
        <begin position="256"/>
        <end position="271"/>
    </location>
</feature>
<dbReference type="RefSeq" id="XP_067495882.1">
    <property type="nucleotide sequence ID" value="XM_067629909.1"/>
</dbReference>
<gene>
    <name evidence="3" type="ORF">DFL_001310</name>
</gene>
<dbReference type="PANTHER" id="PTHR42339:SF1">
    <property type="entry name" value="HISTONE H1"/>
    <property type="match status" value="1"/>
</dbReference>
<dbReference type="Proteomes" id="UP000283090">
    <property type="component" value="Unassembled WGS sequence"/>
</dbReference>
<feature type="compositionally biased region" description="Basic residues" evidence="1">
    <location>
        <begin position="119"/>
        <end position="136"/>
    </location>
</feature>
<feature type="compositionally biased region" description="Basic residues" evidence="1">
    <location>
        <begin position="218"/>
        <end position="229"/>
    </location>
</feature>
<feature type="domain" description="DUF7726" evidence="2">
    <location>
        <begin position="364"/>
        <end position="445"/>
    </location>
</feature>
<feature type="compositionally biased region" description="Basic and acidic residues" evidence="1">
    <location>
        <begin position="80"/>
        <end position="94"/>
    </location>
</feature>
<feature type="region of interest" description="Disordered" evidence="1">
    <location>
        <begin position="30"/>
        <end position="51"/>
    </location>
</feature>
<evidence type="ECO:0000313" key="3">
    <source>
        <dbReference type="EMBL" id="RVD90338.1"/>
    </source>
</evidence>
<reference evidence="3 4" key="1">
    <citation type="submission" date="2019-01" db="EMBL/GenBank/DDBJ databases">
        <title>Intercellular communication is required for trap formation in the nematode-trapping fungus Duddingtonia flagrans.</title>
        <authorList>
            <person name="Youssar L."/>
            <person name="Wernet V."/>
            <person name="Hensel N."/>
            <person name="Hildebrandt H.-G."/>
            <person name="Fischer R."/>
        </authorList>
    </citation>
    <scope>NUCLEOTIDE SEQUENCE [LARGE SCALE GENOMIC DNA]</scope>
    <source>
        <strain evidence="3 4">CBS H-5679</strain>
    </source>
</reference>
<evidence type="ECO:0000256" key="1">
    <source>
        <dbReference type="SAM" id="MobiDB-lite"/>
    </source>
</evidence>
<dbReference type="EMBL" id="SAEB01000001">
    <property type="protein sequence ID" value="RVD90338.1"/>
    <property type="molecule type" value="Genomic_DNA"/>
</dbReference>
<comment type="caution">
    <text evidence="3">The sequence shown here is derived from an EMBL/GenBank/DDBJ whole genome shotgun (WGS) entry which is preliminary data.</text>
</comment>
<dbReference type="STRING" id="97331.A0A437AGZ8"/>
<dbReference type="Pfam" id="PF24852">
    <property type="entry name" value="DUF7726"/>
    <property type="match status" value="1"/>
</dbReference>
<dbReference type="VEuPathDB" id="FungiDB:DFL_001310"/>
<protein>
    <recommendedName>
        <fullName evidence="2">DUF7726 domain-containing protein</fullName>
    </recommendedName>
</protein>
<feature type="compositionally biased region" description="Basic and acidic residues" evidence="1">
    <location>
        <begin position="324"/>
        <end position="335"/>
    </location>
</feature>
<dbReference type="InterPro" id="IPR056143">
    <property type="entry name" value="DUF7726"/>
</dbReference>
<sequence>MPPKRKSAEANLENKLPQVAADLLQPKSVINDTKRAKTTQNAPLGDISNSPCPIKWTAFGTGKYVEDPLRPVAPIQFPVGEEKTEEEDKAKELAQETVEDTVEETPEEIVAPVEAPAKKTTKKTAAKKTATKKATPKSKANVEEPTPVETVAAPEPTPAEPELVPEKTAAPAKRGRKPAAKKAAPKGASKAADTTPVEPVVALEEPVVETAAPTKTKAAAKKPTPKSKSKATDPALVEAKPVPEEPVVEAAANTTKAKKPAAKKATSKAKAKAAEPALVIEPAPVAEPAKLAKRPTKSKEPMAIEEPEAPTPAPTKKSTKAAKATKEPKALKEPAPKASKLAKGALPTFITTVTLEGEEDDSVPVFDTCDVIRRKITGALTSSGHTKASLLRAFAACTSEPDRPIAPNSFQRFMAAKGKTGGCTNRTFYAAYVYFEKQRIAEKKKKTKTREEMEAAWGVDGMDYENLGRPMAWIIPAHESLGIDQYGRMTLSSRGGQAMILT</sequence>